<comment type="caution">
    <text evidence="1">The sequence shown here is derived from an EMBL/GenBank/DDBJ whole genome shotgun (WGS) entry which is preliminary data.</text>
</comment>
<evidence type="ECO:0000313" key="2">
    <source>
        <dbReference type="Proteomes" id="UP001159363"/>
    </source>
</evidence>
<name>A0ABQ9FZ49_9NEOP</name>
<organism evidence="1 2">
    <name type="scientific">Dryococelus australis</name>
    <dbReference type="NCBI Taxonomy" id="614101"/>
    <lineage>
        <taxon>Eukaryota</taxon>
        <taxon>Metazoa</taxon>
        <taxon>Ecdysozoa</taxon>
        <taxon>Arthropoda</taxon>
        <taxon>Hexapoda</taxon>
        <taxon>Insecta</taxon>
        <taxon>Pterygota</taxon>
        <taxon>Neoptera</taxon>
        <taxon>Polyneoptera</taxon>
        <taxon>Phasmatodea</taxon>
        <taxon>Verophasmatodea</taxon>
        <taxon>Anareolatae</taxon>
        <taxon>Phasmatidae</taxon>
        <taxon>Eurycanthinae</taxon>
        <taxon>Dryococelus</taxon>
    </lineage>
</organism>
<sequence>MTNPEIENEMLEIFGHEIVSTLYDKIKSIDHLMFSVICDGTQDASGLEEESFCIWWVAKHFETQEIFLVIYQASTTGEAISRIICDVLMRMHVRQKCVHALISDKQPLVLFMLCGAHFVNVVIMECREASKALNSSLDWAHEVRKMFSKSVKVKSTFAHILQQSVDGPVQNTVDEIVRKYDPLVQTLEELSAQKLEKASGLVYTFQNEATYLRFVLPREMLSRNCDQINNSRLYLQAVKKASRALICSPSHVQEQ</sequence>
<accession>A0ABQ9FZ49</accession>
<dbReference type="PANTHER" id="PTHR45749:SF28">
    <property type="entry name" value="ZINC FINGER MYM-TYPE PROTEIN 1-LIKE-RELATED"/>
    <property type="match status" value="1"/>
</dbReference>
<dbReference type="EMBL" id="JARBHB010000017">
    <property type="protein sequence ID" value="KAJ8865537.1"/>
    <property type="molecule type" value="Genomic_DNA"/>
</dbReference>
<keyword evidence="2" id="KW-1185">Reference proteome</keyword>
<gene>
    <name evidence="1" type="ORF">PR048_033057</name>
</gene>
<dbReference type="Proteomes" id="UP001159363">
    <property type="component" value="Chromosome 16"/>
</dbReference>
<dbReference type="PANTHER" id="PTHR45749">
    <property type="match status" value="1"/>
</dbReference>
<evidence type="ECO:0008006" key="3">
    <source>
        <dbReference type="Google" id="ProtNLM"/>
    </source>
</evidence>
<evidence type="ECO:0000313" key="1">
    <source>
        <dbReference type="EMBL" id="KAJ8865537.1"/>
    </source>
</evidence>
<proteinExistence type="predicted"/>
<reference evidence="1 2" key="1">
    <citation type="submission" date="2023-02" db="EMBL/GenBank/DDBJ databases">
        <title>LHISI_Scaffold_Assembly.</title>
        <authorList>
            <person name="Stuart O.P."/>
            <person name="Cleave R."/>
            <person name="Magrath M.J.L."/>
            <person name="Mikheyev A.S."/>
        </authorList>
    </citation>
    <scope>NUCLEOTIDE SEQUENCE [LARGE SCALE GENOMIC DNA]</scope>
    <source>
        <strain evidence="1">Daus_M_001</strain>
        <tissue evidence="1">Leg muscle</tissue>
    </source>
</reference>
<protein>
    <recommendedName>
        <fullName evidence="3">DUF4371 domain-containing protein</fullName>
    </recommendedName>
</protein>